<dbReference type="EMBL" id="JASPKY010000327">
    <property type="protein sequence ID" value="KAK9708536.1"/>
    <property type="molecule type" value="Genomic_DNA"/>
</dbReference>
<dbReference type="GO" id="GO:0008270">
    <property type="term" value="F:zinc ion binding"/>
    <property type="evidence" value="ECO:0007669"/>
    <property type="project" value="UniProtKB-KW"/>
</dbReference>
<accession>A0AAW1JUC6</accession>
<evidence type="ECO:0000256" key="3">
    <source>
        <dbReference type="ARBA" id="ARBA00022833"/>
    </source>
</evidence>
<dbReference type="InterPro" id="IPR013083">
    <property type="entry name" value="Znf_RING/FYVE/PHD"/>
</dbReference>
<evidence type="ECO:0000313" key="6">
    <source>
        <dbReference type="EMBL" id="KAK9708536.1"/>
    </source>
</evidence>
<reference evidence="6 7" key="1">
    <citation type="journal article" date="2024" name="BMC Genomics">
        <title>De novo assembly and annotation of Popillia japonica's genome with initial clues to its potential as an invasive pest.</title>
        <authorList>
            <person name="Cucini C."/>
            <person name="Boschi S."/>
            <person name="Funari R."/>
            <person name="Cardaioli E."/>
            <person name="Iannotti N."/>
            <person name="Marturano G."/>
            <person name="Paoli F."/>
            <person name="Bruttini M."/>
            <person name="Carapelli A."/>
            <person name="Frati F."/>
            <person name="Nardi F."/>
        </authorList>
    </citation>
    <scope>NUCLEOTIDE SEQUENCE [LARGE SCALE GENOMIC DNA]</scope>
    <source>
        <strain evidence="6">DMR45628</strain>
    </source>
</reference>
<dbReference type="PANTHER" id="PTHR45877">
    <property type="entry name" value="E3 UBIQUITIN-PROTEIN LIGASE SIAH2"/>
    <property type="match status" value="1"/>
</dbReference>
<evidence type="ECO:0000259" key="5">
    <source>
        <dbReference type="PROSITE" id="PS51081"/>
    </source>
</evidence>
<keyword evidence="2 4" id="KW-0863">Zinc-finger</keyword>
<dbReference type="PANTHER" id="PTHR45877:SF2">
    <property type="entry name" value="E3 UBIQUITIN-PROTEIN LIGASE SINA-RELATED"/>
    <property type="match status" value="1"/>
</dbReference>
<keyword evidence="3" id="KW-0862">Zinc</keyword>
<protein>
    <submittedName>
        <fullName evidence="6">Seven in absentia protein family</fullName>
    </submittedName>
</protein>
<dbReference type="AlphaFoldDB" id="A0AAW1JUC6"/>
<dbReference type="Pfam" id="PF21361">
    <property type="entry name" value="Sina_ZnF"/>
    <property type="match status" value="2"/>
</dbReference>
<dbReference type="SUPFAM" id="SSF49599">
    <property type="entry name" value="TRAF domain-like"/>
    <property type="match status" value="2"/>
</dbReference>
<evidence type="ECO:0000256" key="2">
    <source>
        <dbReference type="ARBA" id="ARBA00022771"/>
    </source>
</evidence>
<dbReference type="InterPro" id="IPR013010">
    <property type="entry name" value="Znf_SIAH"/>
</dbReference>
<keyword evidence="1" id="KW-0479">Metal-binding</keyword>
<dbReference type="Gene3D" id="3.30.40.10">
    <property type="entry name" value="Zinc/RING finger domain, C3HC4 (zinc finger)"/>
    <property type="match status" value="2"/>
</dbReference>
<dbReference type="GO" id="GO:0043161">
    <property type="term" value="P:proteasome-mediated ubiquitin-dependent protein catabolic process"/>
    <property type="evidence" value="ECO:0007669"/>
    <property type="project" value="TreeGrafter"/>
</dbReference>
<evidence type="ECO:0000256" key="4">
    <source>
        <dbReference type="PROSITE-ProRule" id="PRU00455"/>
    </source>
</evidence>
<dbReference type="InterPro" id="IPR004162">
    <property type="entry name" value="SINA-like_animal"/>
</dbReference>
<dbReference type="PROSITE" id="PS51081">
    <property type="entry name" value="ZF_SIAH"/>
    <property type="match status" value="1"/>
</dbReference>
<comment type="caution">
    <text evidence="6">The sequence shown here is derived from an EMBL/GenBank/DDBJ whole genome shotgun (WGS) entry which is preliminary data.</text>
</comment>
<sequence length="510" mass="57920">MVINILETKDLLELSLLKCKVCRRRLQSPILQVSGFANACGTCNSDTNAERNVDLEALLQKLYLPCNYAERGCEFEGNFDDVCIHEKVCRFQKIKCPLASYEQCDGHLDNIVEHMESKHPDNVLTVIGSHVSVKNPNVENTGVFYLLVAENLRFILRAELNVKRGRILYAFYCLNYNVNIDHLKISILLKYENTNCNVENIHVIQLGKGEVPRMFHEKDVVKLKYGILENFGCRDNITIKIDTAKSVTPETITAKLNESAVTSFYKCTKCSVTSKHIHYCSKTNAIVCCENCFKGGYQSHCGCSTDSMATYKSSNYSYNQAAHITIHFVIKLDEIKANTTFLCTNIGCNQQINGSDYEIHTKSQCRFRKVSCSFSTSTSCNWVGNFTDFISHLTKDHTDRVNQNSCEIVNSSGTSQQLCFIKDNKTFLQTYQISNNQQLAVTTRVIDGKEIEDRYKWLIYFKNSVNGCETLITNVCTNDEEKTIIDVTGYLTEVPFTFKVLFKRIGINSK</sequence>
<organism evidence="6 7">
    <name type="scientific">Popillia japonica</name>
    <name type="common">Japanese beetle</name>
    <dbReference type="NCBI Taxonomy" id="7064"/>
    <lineage>
        <taxon>Eukaryota</taxon>
        <taxon>Metazoa</taxon>
        <taxon>Ecdysozoa</taxon>
        <taxon>Arthropoda</taxon>
        <taxon>Hexapoda</taxon>
        <taxon>Insecta</taxon>
        <taxon>Pterygota</taxon>
        <taxon>Neoptera</taxon>
        <taxon>Endopterygota</taxon>
        <taxon>Coleoptera</taxon>
        <taxon>Polyphaga</taxon>
        <taxon>Scarabaeiformia</taxon>
        <taxon>Scarabaeidae</taxon>
        <taxon>Rutelinae</taxon>
        <taxon>Popillia</taxon>
    </lineage>
</organism>
<proteinExistence type="predicted"/>
<keyword evidence="7" id="KW-1185">Reference proteome</keyword>
<feature type="domain" description="SIAH-type" evidence="5">
    <location>
        <begin position="61"/>
        <end position="120"/>
    </location>
</feature>
<evidence type="ECO:0000256" key="1">
    <source>
        <dbReference type="ARBA" id="ARBA00022723"/>
    </source>
</evidence>
<evidence type="ECO:0000313" key="7">
    <source>
        <dbReference type="Proteomes" id="UP001458880"/>
    </source>
</evidence>
<dbReference type="GO" id="GO:0031624">
    <property type="term" value="F:ubiquitin conjugating enzyme binding"/>
    <property type="evidence" value="ECO:0007669"/>
    <property type="project" value="TreeGrafter"/>
</dbReference>
<dbReference type="GO" id="GO:0061630">
    <property type="term" value="F:ubiquitin protein ligase activity"/>
    <property type="evidence" value="ECO:0007669"/>
    <property type="project" value="TreeGrafter"/>
</dbReference>
<gene>
    <name evidence="6" type="ORF">QE152_g27152</name>
</gene>
<name>A0AAW1JUC6_POPJA</name>
<dbReference type="Proteomes" id="UP001458880">
    <property type="component" value="Unassembled WGS sequence"/>
</dbReference>
<dbReference type="GO" id="GO:0005737">
    <property type="term" value="C:cytoplasm"/>
    <property type="evidence" value="ECO:0007669"/>
    <property type="project" value="TreeGrafter"/>
</dbReference>